<keyword evidence="2" id="KW-1185">Reference proteome</keyword>
<organism evidence="1 2">
    <name type="scientific">Clostridium tetani (strain Massachusetts / E88)</name>
    <dbReference type="NCBI Taxonomy" id="212717"/>
    <lineage>
        <taxon>Bacteria</taxon>
        <taxon>Bacillati</taxon>
        <taxon>Bacillota</taxon>
        <taxon>Clostridia</taxon>
        <taxon>Eubacteriales</taxon>
        <taxon>Clostridiaceae</taxon>
        <taxon>Clostridium</taxon>
    </lineage>
</organism>
<dbReference type="AlphaFoldDB" id="Q895Z9"/>
<evidence type="ECO:0000313" key="2">
    <source>
        <dbReference type="Proteomes" id="UP000001412"/>
    </source>
</evidence>
<dbReference type="Proteomes" id="UP000001412">
    <property type="component" value="Chromosome"/>
</dbReference>
<reference evidence="1 2" key="1">
    <citation type="journal article" date="2003" name="Proc. Natl. Acad. Sci. U.S.A.">
        <title>The genome sequence of Clostridium tetani, the causative agent of tetanus disease.</title>
        <authorList>
            <person name="Brueggemann H."/>
            <person name="Baumer S."/>
            <person name="Fricke W.F."/>
            <person name="Wiezer A."/>
            <person name="Liesegang H."/>
            <person name="Decker I."/>
            <person name="Herzberg C."/>
            <person name="Martinez-Arias R."/>
            <person name="Merkl R."/>
            <person name="Henne A."/>
            <person name="Gottschalk G."/>
        </authorList>
    </citation>
    <scope>NUCLEOTIDE SEQUENCE [LARGE SCALE GENOMIC DNA]</scope>
    <source>
        <strain evidence="2">Massachusetts / E88</strain>
    </source>
</reference>
<dbReference type="SUPFAM" id="SSF49899">
    <property type="entry name" value="Concanavalin A-like lectins/glucanases"/>
    <property type="match status" value="1"/>
</dbReference>
<sequence length="292" mass="34236">MNKKKYSLNFKSDGYIFFDNFPKFGDNYTLQIWINSNSNSFNAWSGLFMRGDLNTSQGLYWYGKDLCFTNAVSGRVVIDTVDNFPIGSWHNITIAHEKQFIKYYRDGNFIRKFQVGKSINSLDDLYIGVWDNYSRYNGKVSEARVWSKALNDQEVLFTYNKELTGNNRHLVAHWGINEGNLTEIYDYSNNGYNGRVYGGEWVEDSPSIYCYKYLIKQDSNYYSIKPEYIQEEVFKSLILDGGKKPNRDDFNKYGFNNLNDLLIEYNLEKLFKPADILKKINSGKFHIVMMEM</sequence>
<name>Q895Z9_CLOTE</name>
<gene>
    <name evidence="1" type="ordered locus">CTC_01111</name>
</gene>
<accession>Q895Z9</accession>
<dbReference type="STRING" id="212717.CTC_01111"/>
<dbReference type="Gene3D" id="2.60.120.200">
    <property type="match status" value="1"/>
</dbReference>
<dbReference type="GeneID" id="24254125"/>
<dbReference type="KEGG" id="ctc:CTC_01111"/>
<dbReference type="Pfam" id="PF13385">
    <property type="entry name" value="Laminin_G_3"/>
    <property type="match status" value="1"/>
</dbReference>
<dbReference type="EMBL" id="AE015927">
    <property type="protein sequence ID" value="AAO35691.1"/>
    <property type="molecule type" value="Genomic_DNA"/>
</dbReference>
<dbReference type="InterPro" id="IPR013320">
    <property type="entry name" value="ConA-like_dom_sf"/>
</dbReference>
<dbReference type="OrthoDB" id="2667323at2"/>
<evidence type="ECO:0000313" key="1">
    <source>
        <dbReference type="EMBL" id="AAO35691.1"/>
    </source>
</evidence>
<dbReference type="RefSeq" id="WP_011099353.1">
    <property type="nucleotide sequence ID" value="NC_004557.1"/>
</dbReference>
<proteinExistence type="predicted"/>
<dbReference type="HOGENOM" id="CLU_849158_0_0_9"/>
<protein>
    <submittedName>
        <fullName evidence="1">Conserved protein</fullName>
    </submittedName>
</protein>